<reference evidence="1" key="2">
    <citation type="journal article" date="2024" name="Plant">
        <title>Genomic evolution and insights into agronomic trait innovations of Sesamum species.</title>
        <authorList>
            <person name="Miao H."/>
            <person name="Wang L."/>
            <person name="Qu L."/>
            <person name="Liu H."/>
            <person name="Sun Y."/>
            <person name="Le M."/>
            <person name="Wang Q."/>
            <person name="Wei S."/>
            <person name="Zheng Y."/>
            <person name="Lin W."/>
            <person name="Duan Y."/>
            <person name="Cao H."/>
            <person name="Xiong S."/>
            <person name="Wang X."/>
            <person name="Wei L."/>
            <person name="Li C."/>
            <person name="Ma Q."/>
            <person name="Ju M."/>
            <person name="Zhao R."/>
            <person name="Li G."/>
            <person name="Mu C."/>
            <person name="Tian Q."/>
            <person name="Mei H."/>
            <person name="Zhang T."/>
            <person name="Gao T."/>
            <person name="Zhang H."/>
        </authorList>
    </citation>
    <scope>NUCLEOTIDE SEQUENCE</scope>
    <source>
        <strain evidence="1">G02</strain>
    </source>
</reference>
<accession>A0AAW2Q005</accession>
<organism evidence="1">
    <name type="scientific">Sesamum radiatum</name>
    <name type="common">Black benniseed</name>
    <dbReference type="NCBI Taxonomy" id="300843"/>
    <lineage>
        <taxon>Eukaryota</taxon>
        <taxon>Viridiplantae</taxon>
        <taxon>Streptophyta</taxon>
        <taxon>Embryophyta</taxon>
        <taxon>Tracheophyta</taxon>
        <taxon>Spermatophyta</taxon>
        <taxon>Magnoliopsida</taxon>
        <taxon>eudicotyledons</taxon>
        <taxon>Gunneridae</taxon>
        <taxon>Pentapetalae</taxon>
        <taxon>asterids</taxon>
        <taxon>lamiids</taxon>
        <taxon>Lamiales</taxon>
        <taxon>Pedaliaceae</taxon>
        <taxon>Sesamum</taxon>
    </lineage>
</organism>
<name>A0AAW2Q005_SESRA</name>
<proteinExistence type="predicted"/>
<reference evidence="1" key="1">
    <citation type="submission" date="2020-06" db="EMBL/GenBank/DDBJ databases">
        <authorList>
            <person name="Li T."/>
            <person name="Hu X."/>
            <person name="Zhang T."/>
            <person name="Song X."/>
            <person name="Zhang H."/>
            <person name="Dai N."/>
            <person name="Sheng W."/>
            <person name="Hou X."/>
            <person name="Wei L."/>
        </authorList>
    </citation>
    <scope>NUCLEOTIDE SEQUENCE</scope>
    <source>
        <strain evidence="1">G02</strain>
        <tissue evidence="1">Leaf</tissue>
    </source>
</reference>
<sequence>MLHGGPWYHHILQWLECDNSGRVRLPSQFQSRERLVVHPPGLPLSGTSRPVDLSANAQDERAIVEAPPEVQARGFHAFCLLAAQGPGPPLRPLLLEHLPQVVGLIMEGLVWACALAGQPQLSAGWLLVRPVTAPPWNYLKTCFDMGGRL</sequence>
<dbReference type="AlphaFoldDB" id="A0AAW2Q005"/>
<protein>
    <submittedName>
        <fullName evidence="1">Uncharacterized protein</fullName>
    </submittedName>
</protein>
<dbReference type="EMBL" id="JACGWJ010000016">
    <property type="protein sequence ID" value="KAL0361078.1"/>
    <property type="molecule type" value="Genomic_DNA"/>
</dbReference>
<gene>
    <name evidence="1" type="ORF">Sradi_3792300</name>
</gene>
<comment type="caution">
    <text evidence="1">The sequence shown here is derived from an EMBL/GenBank/DDBJ whole genome shotgun (WGS) entry which is preliminary data.</text>
</comment>
<evidence type="ECO:0000313" key="1">
    <source>
        <dbReference type="EMBL" id="KAL0361078.1"/>
    </source>
</evidence>